<proteinExistence type="predicted"/>
<sequence length="82" mass="9253">MAELTVREIEPAIVVKLQERANRHGRSLEEEHRAILREALLEKGSATPAMTFEAYLRTMPDVGTDADFSRIEGSIRDIDLTD</sequence>
<dbReference type="GO" id="GO:0006355">
    <property type="term" value="P:regulation of DNA-templated transcription"/>
    <property type="evidence" value="ECO:0007669"/>
    <property type="project" value="InterPro"/>
</dbReference>
<keyword evidence="3" id="KW-1185">Reference proteome</keyword>
<evidence type="ECO:0000259" key="1">
    <source>
        <dbReference type="Pfam" id="PF22513"/>
    </source>
</evidence>
<dbReference type="Pfam" id="PF22513">
    <property type="entry name" value="FitA-like_RHH"/>
    <property type="match status" value="1"/>
</dbReference>
<dbReference type="Proteomes" id="UP000019141">
    <property type="component" value="Unassembled WGS sequence"/>
</dbReference>
<dbReference type="EMBL" id="AZHW01000720">
    <property type="protein sequence ID" value="ETW97010.1"/>
    <property type="molecule type" value="Genomic_DNA"/>
</dbReference>
<evidence type="ECO:0000313" key="2">
    <source>
        <dbReference type="EMBL" id="ETW97010.1"/>
    </source>
</evidence>
<protein>
    <recommendedName>
        <fullName evidence="1">Antitoxin FitA-like ribbon-helix-helix domain-containing protein</fullName>
    </recommendedName>
</protein>
<dbReference type="SUPFAM" id="SSF47598">
    <property type="entry name" value="Ribbon-helix-helix"/>
    <property type="match status" value="1"/>
</dbReference>
<name>W4LH20_ENTF1</name>
<reference evidence="2 3" key="1">
    <citation type="journal article" date="2014" name="Nature">
        <title>An environmental bacterial taxon with a large and distinct metabolic repertoire.</title>
        <authorList>
            <person name="Wilson M.C."/>
            <person name="Mori T."/>
            <person name="Ruckert C."/>
            <person name="Uria A.R."/>
            <person name="Helf M.J."/>
            <person name="Takada K."/>
            <person name="Gernert C."/>
            <person name="Steffens U.A."/>
            <person name="Heycke N."/>
            <person name="Schmitt S."/>
            <person name="Rinke C."/>
            <person name="Helfrich E.J."/>
            <person name="Brachmann A.O."/>
            <person name="Gurgui C."/>
            <person name="Wakimoto T."/>
            <person name="Kracht M."/>
            <person name="Crusemann M."/>
            <person name="Hentschel U."/>
            <person name="Abe I."/>
            <person name="Matsunaga S."/>
            <person name="Kalinowski J."/>
            <person name="Takeyama H."/>
            <person name="Piel J."/>
        </authorList>
    </citation>
    <scope>NUCLEOTIDE SEQUENCE [LARGE SCALE GENOMIC DNA]</scope>
    <source>
        <strain evidence="3">TSY1</strain>
    </source>
</reference>
<comment type="caution">
    <text evidence="2">The sequence shown here is derived from an EMBL/GenBank/DDBJ whole genome shotgun (WGS) entry which is preliminary data.</text>
</comment>
<dbReference type="InterPro" id="IPR053853">
    <property type="entry name" value="FitA-like_RHH"/>
</dbReference>
<dbReference type="AlphaFoldDB" id="W4LH20"/>
<evidence type="ECO:0000313" key="3">
    <source>
        <dbReference type="Proteomes" id="UP000019141"/>
    </source>
</evidence>
<organism evidence="2 3">
    <name type="scientific">Entotheonella factor</name>
    <dbReference type="NCBI Taxonomy" id="1429438"/>
    <lineage>
        <taxon>Bacteria</taxon>
        <taxon>Pseudomonadati</taxon>
        <taxon>Nitrospinota/Tectimicrobiota group</taxon>
        <taxon>Candidatus Tectimicrobiota</taxon>
        <taxon>Candidatus Entotheonellia</taxon>
        <taxon>Candidatus Entotheonellales</taxon>
        <taxon>Candidatus Entotheonellaceae</taxon>
        <taxon>Candidatus Entotheonella</taxon>
    </lineage>
</organism>
<accession>W4LH20</accession>
<feature type="domain" description="Antitoxin FitA-like ribbon-helix-helix" evidence="1">
    <location>
        <begin position="2"/>
        <end position="40"/>
    </location>
</feature>
<gene>
    <name evidence="2" type="ORF">ETSY1_24335</name>
</gene>
<dbReference type="InterPro" id="IPR010985">
    <property type="entry name" value="Ribbon_hlx_hlx"/>
</dbReference>
<dbReference type="HOGENOM" id="CLU_168829_1_0_7"/>
<dbReference type="InterPro" id="IPR013321">
    <property type="entry name" value="Arc_rbn_hlx_hlx"/>
</dbReference>
<dbReference type="Gene3D" id="1.10.1220.10">
    <property type="entry name" value="Met repressor-like"/>
    <property type="match status" value="1"/>
</dbReference>